<keyword evidence="1" id="KW-0866">Nonsense-mediated mRNA decay</keyword>
<dbReference type="OrthoDB" id="69928at2759"/>
<evidence type="ECO:0000259" key="3">
    <source>
        <dbReference type="Pfam" id="PF10373"/>
    </source>
</evidence>
<evidence type="ECO:0000313" key="6">
    <source>
        <dbReference type="Proteomes" id="UP000029964"/>
    </source>
</evidence>
<dbReference type="GO" id="GO:0005634">
    <property type="term" value="C:nucleus"/>
    <property type="evidence" value="ECO:0007669"/>
    <property type="project" value="UniProtKB-SubCell"/>
</dbReference>
<feature type="region of interest" description="Disordered" evidence="2">
    <location>
        <begin position="784"/>
        <end position="890"/>
    </location>
</feature>
<keyword evidence="1" id="KW-0539">Nucleus</keyword>
<feature type="compositionally biased region" description="Polar residues" evidence="2">
    <location>
        <begin position="861"/>
        <end position="875"/>
    </location>
</feature>
<dbReference type="PANTHER" id="PTHR15696:SF36">
    <property type="entry name" value="NONSENSE-MEDIATED MRNA DECAY FACTOR"/>
    <property type="match status" value="1"/>
</dbReference>
<dbReference type="InterPro" id="IPR045153">
    <property type="entry name" value="Est1/Ebs1-like"/>
</dbReference>
<dbReference type="PANTHER" id="PTHR15696">
    <property type="entry name" value="SMG-7 SUPPRESSOR WITH MORPHOLOGICAL EFFECT ON GENITALIA PROTEIN 7"/>
    <property type="match status" value="1"/>
</dbReference>
<dbReference type="STRING" id="857340.A0A086STF2"/>
<dbReference type="GO" id="GO:0000184">
    <property type="term" value="P:nuclear-transcribed mRNA catabolic process, nonsense-mediated decay"/>
    <property type="evidence" value="ECO:0007669"/>
    <property type="project" value="UniProtKB-KW"/>
</dbReference>
<feature type="domain" description="Telomerase activating protein Est1-like N-terminal" evidence="4">
    <location>
        <begin position="84"/>
        <end position="199"/>
    </location>
</feature>
<evidence type="ECO:0000259" key="4">
    <source>
        <dbReference type="Pfam" id="PF10374"/>
    </source>
</evidence>
<dbReference type="Pfam" id="PF10373">
    <property type="entry name" value="EST1_DNA_bind"/>
    <property type="match status" value="1"/>
</dbReference>
<accession>A0A086STF2</accession>
<name>A0A086STF2_HAPC1</name>
<dbReference type="Proteomes" id="UP000029964">
    <property type="component" value="Unassembled WGS sequence"/>
</dbReference>
<dbReference type="SUPFAM" id="SSF48452">
    <property type="entry name" value="TPR-like"/>
    <property type="match status" value="1"/>
</dbReference>
<evidence type="ECO:0000256" key="1">
    <source>
        <dbReference type="RuleBase" id="RU369098"/>
    </source>
</evidence>
<sequence>MSTTITTPEAAEQARKGWRQAFVLETLKFRKHLEKQIHNLKADAATGTDMAHFDAIEETMAMFRLGCVGTSFADFEYAVSVGVGDILWSMHTAVNDQYRQILRKLRQDERAVEARKVESKYANFLSTAQKFYIVYIQRLAARYDLPDLKRVAYGVKAKEMPPPENIMSTVPAELASKVLASCHATVMHLGDLARYRMQTRHKKYFGMALTYYGIAHELDPGSGFPFHQMGIVNLDEENHLEVIYYFYRAWAIKNPHPSARPNLEAKFRDARQKPNPTSRGKGSPSANYDALTMWFVRLHGLFYKGDPVSARHKELELEVIHRLSMAAKDANAAPMLLKMSLVNMAACWVASTKYNDRKSEVANRFHQYALHFSARFLLKLCEVIESAINDSPPEGQNEANAMSPTVTTLLPVLRIYCNWIACRRHEIFGSANAPANVVPHMIESLARVLNYFCAKIPSDAPPSCPYVLPEDIEAHGLLPLSDDDVPAPRGYYCTEGGRLEPRLDPGEKPLDAPTEAVIRMLDVLRSAYFLSEDPSVPLTCVQKDQLEFQYQPAGVPNQVQNSNEAVQTPQTSANGDAAAPAAEANGIAPMQSPGVPGGPRGGQQGATRSGRIPEPLAPQATNKSVSRMNDADRTVVNMLSPFLDCPTSKSEEAAQSPEEPSYGMHTTTANELAQELLKSFQPETDEPTPYYETLNAGQFGSSTWNFFTTTPPQTNAAGSTTGARPLSGHYSSNHSPRGSVPADGVLAGPFATPGRRAMSNMQPQQLGSNMGSPVFSTTADVPRSNHMLQHGTNSPREPSLSSWPTNQGYSTVGQGSNSWAQQTVHGAQQGIPASSAVSGFSHPSSLYQGTPNGAMNYGQPGPSNAGYSLMQQNGPTQGGASSGNSRSRLDATASSYDAAIFQAALRGNK</sequence>
<feature type="region of interest" description="Disordered" evidence="2">
    <location>
        <begin position="586"/>
        <end position="628"/>
    </location>
</feature>
<dbReference type="HOGENOM" id="CLU_013363_0_0_1"/>
<evidence type="ECO:0000313" key="5">
    <source>
        <dbReference type="EMBL" id="KFH40384.1"/>
    </source>
</evidence>
<feature type="compositionally biased region" description="Gly residues" evidence="2">
    <location>
        <begin position="595"/>
        <end position="604"/>
    </location>
</feature>
<feature type="region of interest" description="Disordered" evidence="2">
    <location>
        <begin position="642"/>
        <end position="664"/>
    </location>
</feature>
<evidence type="ECO:0000256" key="2">
    <source>
        <dbReference type="SAM" id="MobiDB-lite"/>
    </source>
</evidence>
<comment type="subcellular location">
    <subcellularLocation>
        <location evidence="1">Nucleus</location>
    </subcellularLocation>
</comment>
<keyword evidence="6" id="KW-1185">Reference proteome</keyword>
<gene>
    <name evidence="5" type="ORF">ACRE_089490</name>
</gene>
<dbReference type="EMBL" id="JPKY01000218">
    <property type="protein sequence ID" value="KFH40384.1"/>
    <property type="molecule type" value="Genomic_DNA"/>
</dbReference>
<dbReference type="InterPro" id="IPR011990">
    <property type="entry name" value="TPR-like_helical_dom_sf"/>
</dbReference>
<organism evidence="5 6">
    <name type="scientific">Hapsidospora chrysogenum (strain ATCC 11550 / CBS 779.69 / DSM 880 / IAM 14645 / JCM 23072 / IMI 49137)</name>
    <name type="common">Acremonium chrysogenum</name>
    <dbReference type="NCBI Taxonomy" id="857340"/>
    <lineage>
        <taxon>Eukaryota</taxon>
        <taxon>Fungi</taxon>
        <taxon>Dikarya</taxon>
        <taxon>Ascomycota</taxon>
        <taxon>Pezizomycotina</taxon>
        <taxon>Sordariomycetes</taxon>
        <taxon>Hypocreomycetidae</taxon>
        <taxon>Hypocreales</taxon>
        <taxon>Bionectriaceae</taxon>
        <taxon>Hapsidospora</taxon>
    </lineage>
</organism>
<dbReference type="Gene3D" id="1.25.40.10">
    <property type="entry name" value="Tetratricopeptide repeat domain"/>
    <property type="match status" value="1"/>
</dbReference>
<comment type="caution">
    <text evidence="5">The sequence shown here is derived from an EMBL/GenBank/DDBJ whole genome shotgun (WGS) entry which is preliminary data.</text>
</comment>
<feature type="domain" description="DNA/RNA-binding" evidence="3">
    <location>
        <begin position="208"/>
        <end position="482"/>
    </location>
</feature>
<feature type="compositionally biased region" description="Polar residues" evidence="2">
    <location>
        <begin position="786"/>
        <end position="853"/>
    </location>
</feature>
<dbReference type="InterPro" id="IPR018834">
    <property type="entry name" value="DNA/RNA-bd_Est1-type"/>
</dbReference>
<proteinExistence type="predicted"/>
<feature type="region of interest" description="Disordered" evidence="2">
    <location>
        <begin position="714"/>
        <end position="742"/>
    </location>
</feature>
<dbReference type="AlphaFoldDB" id="A0A086STF2"/>
<comment type="function">
    <text evidence="1">Plays a role in nonsense-mediated mRNA decay.</text>
</comment>
<reference evidence="6" key="1">
    <citation type="journal article" date="2014" name="Genome Announc.">
        <title>Genome sequence and annotation of Acremonium chrysogenum, producer of the beta-lactam antibiotic cephalosporin C.</title>
        <authorList>
            <person name="Terfehr D."/>
            <person name="Dahlmann T.A."/>
            <person name="Specht T."/>
            <person name="Zadra I."/>
            <person name="Kuernsteiner H."/>
            <person name="Kueck U."/>
        </authorList>
    </citation>
    <scope>NUCLEOTIDE SEQUENCE [LARGE SCALE GENOMIC DNA]</scope>
    <source>
        <strain evidence="6">ATCC 11550 / CBS 779.69 / DSM 880 / IAM 14645 / JCM 23072 / IMI 49137</strain>
    </source>
</reference>
<protein>
    <recommendedName>
        <fullName evidence="1">Nonsense-mediated mRNA decay factor</fullName>
    </recommendedName>
</protein>
<dbReference type="InterPro" id="IPR019458">
    <property type="entry name" value="Est1-like_N"/>
</dbReference>
<dbReference type="Pfam" id="PF10374">
    <property type="entry name" value="EST1"/>
    <property type="match status" value="1"/>
</dbReference>